<gene>
    <name evidence="2" type="ORF">ACFH04_08305</name>
</gene>
<reference evidence="2 3" key="1">
    <citation type="submission" date="2024-09" db="EMBL/GenBank/DDBJ databases">
        <authorList>
            <person name="Sun Q."/>
            <person name="Mori K."/>
        </authorList>
    </citation>
    <scope>NUCLEOTIDE SEQUENCE [LARGE SCALE GENOMIC DNA]</scope>
    <source>
        <strain evidence="2 3">JCM 4557</strain>
    </source>
</reference>
<organism evidence="2 3">
    <name type="scientific">Streptomyces noboritoensis</name>
    <dbReference type="NCBI Taxonomy" id="67337"/>
    <lineage>
        <taxon>Bacteria</taxon>
        <taxon>Bacillati</taxon>
        <taxon>Actinomycetota</taxon>
        <taxon>Actinomycetes</taxon>
        <taxon>Kitasatosporales</taxon>
        <taxon>Streptomycetaceae</taxon>
        <taxon>Streptomyces</taxon>
    </lineage>
</organism>
<proteinExistence type="predicted"/>
<keyword evidence="3" id="KW-1185">Reference proteome</keyword>
<name>A0ABV6TET5_9ACTN</name>
<evidence type="ECO:0000256" key="1">
    <source>
        <dbReference type="SAM" id="Phobius"/>
    </source>
</evidence>
<sequence>MLLGALFGAILLRVEPALVLGVALVLLAAIAVALWRLSAPGAGWATAS</sequence>
<protein>
    <submittedName>
        <fullName evidence="2">Uncharacterized protein</fullName>
    </submittedName>
</protein>
<accession>A0ABV6TET5</accession>
<evidence type="ECO:0000313" key="2">
    <source>
        <dbReference type="EMBL" id="MFC0843721.1"/>
    </source>
</evidence>
<dbReference type="EMBL" id="JBHMQV010000009">
    <property type="protein sequence ID" value="MFC0843721.1"/>
    <property type="molecule type" value="Genomic_DNA"/>
</dbReference>
<feature type="transmembrane region" description="Helical" evidence="1">
    <location>
        <begin position="26"/>
        <end position="47"/>
    </location>
</feature>
<evidence type="ECO:0000313" key="3">
    <source>
        <dbReference type="Proteomes" id="UP001589887"/>
    </source>
</evidence>
<keyword evidence="1" id="KW-1133">Transmembrane helix</keyword>
<dbReference type="RefSeq" id="WP_394317417.1">
    <property type="nucleotide sequence ID" value="NZ_JBHMQV010000009.1"/>
</dbReference>
<keyword evidence="1" id="KW-0472">Membrane</keyword>
<comment type="caution">
    <text evidence="2">The sequence shown here is derived from an EMBL/GenBank/DDBJ whole genome shotgun (WGS) entry which is preliminary data.</text>
</comment>
<keyword evidence="1" id="KW-0812">Transmembrane</keyword>
<dbReference type="Proteomes" id="UP001589887">
    <property type="component" value="Unassembled WGS sequence"/>
</dbReference>